<keyword evidence="1" id="KW-0677">Repeat</keyword>
<evidence type="ECO:0000313" key="3">
    <source>
        <dbReference type="EMBL" id="GIY16541.1"/>
    </source>
</evidence>
<dbReference type="InterPro" id="IPR056823">
    <property type="entry name" value="TEN-like_YD-shell"/>
</dbReference>
<dbReference type="Proteomes" id="UP001054945">
    <property type="component" value="Unassembled WGS sequence"/>
</dbReference>
<dbReference type="EMBL" id="BPLR01007390">
    <property type="protein sequence ID" value="GIY16541.1"/>
    <property type="molecule type" value="Genomic_DNA"/>
</dbReference>
<reference evidence="3 4" key="1">
    <citation type="submission" date="2021-06" db="EMBL/GenBank/DDBJ databases">
        <title>Caerostris extrusa draft genome.</title>
        <authorList>
            <person name="Kono N."/>
            <person name="Arakawa K."/>
        </authorList>
    </citation>
    <scope>NUCLEOTIDE SEQUENCE [LARGE SCALE GENOMIC DNA]</scope>
</reference>
<evidence type="ECO:0000313" key="4">
    <source>
        <dbReference type="Proteomes" id="UP001054945"/>
    </source>
</evidence>
<evidence type="ECO:0000259" key="2">
    <source>
        <dbReference type="Pfam" id="PF25023"/>
    </source>
</evidence>
<feature type="domain" description="Teneurin-like YD-shell" evidence="2">
    <location>
        <begin position="21"/>
        <end position="96"/>
    </location>
</feature>
<gene>
    <name evidence="3" type="primary">Ten-m_2</name>
    <name evidence="3" type="ORF">CEXT_711071</name>
</gene>
<protein>
    <submittedName>
        <fullName evidence="3">Teneurin-m</fullName>
    </submittedName>
</protein>
<dbReference type="Pfam" id="PF25023">
    <property type="entry name" value="TEN_YD-shell"/>
    <property type="match status" value="1"/>
</dbReference>
<name>A0AAV4R884_CAEEX</name>
<dbReference type="AlphaFoldDB" id="A0AAV4R884"/>
<organism evidence="3 4">
    <name type="scientific">Caerostris extrusa</name>
    <name type="common">Bark spider</name>
    <name type="synonym">Caerostris bankana</name>
    <dbReference type="NCBI Taxonomy" id="172846"/>
    <lineage>
        <taxon>Eukaryota</taxon>
        <taxon>Metazoa</taxon>
        <taxon>Ecdysozoa</taxon>
        <taxon>Arthropoda</taxon>
        <taxon>Chelicerata</taxon>
        <taxon>Arachnida</taxon>
        <taxon>Araneae</taxon>
        <taxon>Araneomorphae</taxon>
        <taxon>Entelegynae</taxon>
        <taxon>Araneoidea</taxon>
        <taxon>Araneidae</taxon>
        <taxon>Caerostris</taxon>
    </lineage>
</organism>
<proteinExistence type="predicted"/>
<keyword evidence="4" id="KW-1185">Reference proteome</keyword>
<evidence type="ECO:0000256" key="1">
    <source>
        <dbReference type="ARBA" id="ARBA00022737"/>
    </source>
</evidence>
<accession>A0AAV4R884</accession>
<comment type="caution">
    <text evidence="3">The sequence shown here is derived from an EMBL/GenBank/DDBJ whole genome shotgun (WGS) entry which is preliminary data.</text>
</comment>
<sequence length="114" mass="13186">MIIGDALRQMSTKAGYDVGVETVNCTYTPDGYLSEVTGRRNYRFLYDVNGNMKTFWEDEHQVTLKYDDGDRLIGYNDLDLYEVDVRGFLVRKGQEKIYLQCQVTANPCHSTRII</sequence>